<keyword evidence="5" id="KW-1185">Reference proteome</keyword>
<proteinExistence type="predicted"/>
<organism evidence="4 5">
    <name type="scientific">Planococcus rifietoensis</name>
    <dbReference type="NCBI Taxonomy" id="200991"/>
    <lineage>
        <taxon>Bacteria</taxon>
        <taxon>Bacillati</taxon>
        <taxon>Bacillota</taxon>
        <taxon>Bacilli</taxon>
        <taxon>Bacillales</taxon>
        <taxon>Caryophanaceae</taxon>
        <taxon>Planococcus</taxon>
    </lineage>
</organism>
<dbReference type="STRING" id="200991.AUC31_15605"/>
<evidence type="ECO:0000313" key="4">
    <source>
        <dbReference type="EMBL" id="ALS76543.1"/>
    </source>
</evidence>
<name>A0A0U2XI09_9BACL</name>
<dbReference type="CDD" id="cd05828">
    <property type="entry name" value="Sortase_D_1"/>
    <property type="match status" value="1"/>
</dbReference>
<gene>
    <name evidence="4" type="ORF">AUC31_15605</name>
</gene>
<evidence type="ECO:0000256" key="3">
    <source>
        <dbReference type="SAM" id="MobiDB-lite"/>
    </source>
</evidence>
<dbReference type="Proteomes" id="UP000067683">
    <property type="component" value="Chromosome"/>
</dbReference>
<evidence type="ECO:0000256" key="2">
    <source>
        <dbReference type="PIRSR" id="PIRSR605754-1"/>
    </source>
</evidence>
<feature type="active site" description="Proton donor/acceptor" evidence="2">
    <location>
        <position position="154"/>
    </location>
</feature>
<dbReference type="SUPFAM" id="SSF63817">
    <property type="entry name" value="Sortase"/>
    <property type="match status" value="1"/>
</dbReference>
<feature type="region of interest" description="Disordered" evidence="3">
    <location>
        <begin position="63"/>
        <end position="83"/>
    </location>
</feature>
<sequence length="234" mass="25558">MNKKRISWLMTIAAVAMITFGLWFSGTQAATFAKGYLLYKADSVAAEDFAPKLQTTNAEVSLPEAEEAESIMDPVEEQEKGEEAAEEIAQLPKDIDYPSDPQIGDLMGELIIPKLGASLPIIHGTDEDELEQGVGHYAGSVLPGQSDNSVLSGHRDTVFRELGKVGKGDEFIVHTADGTFTYRVRQVRIVDEDDRTVIVPKPRATLTVSTCYPFDFVGYAPERYILVADLVSGS</sequence>
<feature type="compositionally biased region" description="Acidic residues" evidence="3">
    <location>
        <begin position="64"/>
        <end position="76"/>
    </location>
</feature>
<dbReference type="InterPro" id="IPR041999">
    <property type="entry name" value="Sortase_D_1"/>
</dbReference>
<dbReference type="NCBIfam" id="NF033746">
    <property type="entry name" value="class_D_sortase"/>
    <property type="match status" value="1"/>
</dbReference>
<evidence type="ECO:0000256" key="1">
    <source>
        <dbReference type="ARBA" id="ARBA00022801"/>
    </source>
</evidence>
<feature type="active site" description="Acyl-thioester intermediate" evidence="2">
    <location>
        <position position="211"/>
    </location>
</feature>
<dbReference type="Gene3D" id="2.40.260.10">
    <property type="entry name" value="Sortase"/>
    <property type="match status" value="1"/>
</dbReference>
<dbReference type="GO" id="GO:0016787">
    <property type="term" value="F:hydrolase activity"/>
    <property type="evidence" value="ECO:0007669"/>
    <property type="project" value="UniProtKB-KW"/>
</dbReference>
<dbReference type="KEGG" id="prt:AUC31_15605"/>
<dbReference type="OrthoDB" id="165822at2"/>
<keyword evidence="1" id="KW-0378">Hydrolase</keyword>
<reference evidence="4" key="1">
    <citation type="submission" date="2016-01" db="EMBL/GenBank/DDBJ databases">
        <title>Complete genome of Planococcus rifietoensis type strain M8.</title>
        <authorList>
            <person name="See-Too W.S."/>
        </authorList>
    </citation>
    <scope>NUCLEOTIDE SEQUENCE [LARGE SCALE GENOMIC DNA]</scope>
    <source>
        <strain evidence="4">M8</strain>
    </source>
</reference>
<dbReference type="NCBIfam" id="TIGR01076">
    <property type="entry name" value="sortase_fam"/>
    <property type="match status" value="1"/>
</dbReference>
<dbReference type="InterPro" id="IPR053525">
    <property type="entry name" value="Sortase_D"/>
</dbReference>
<protein>
    <submittedName>
        <fullName evidence="4">Sortase</fullName>
    </submittedName>
</protein>
<accession>A0A0U2XI09</accession>
<dbReference type="EMBL" id="CP013659">
    <property type="protein sequence ID" value="ALS76543.1"/>
    <property type="molecule type" value="Genomic_DNA"/>
</dbReference>
<dbReference type="Pfam" id="PF04203">
    <property type="entry name" value="Sortase"/>
    <property type="match status" value="1"/>
</dbReference>
<evidence type="ECO:0000313" key="5">
    <source>
        <dbReference type="Proteomes" id="UP000067683"/>
    </source>
</evidence>
<dbReference type="AlphaFoldDB" id="A0A0U2XI09"/>
<dbReference type="InterPro" id="IPR023365">
    <property type="entry name" value="Sortase_dom-sf"/>
</dbReference>
<dbReference type="RefSeq" id="WP_058383245.1">
    <property type="nucleotide sequence ID" value="NZ_CP013659.2"/>
</dbReference>
<dbReference type="InterPro" id="IPR005754">
    <property type="entry name" value="Sortase"/>
</dbReference>